<protein>
    <recommendedName>
        <fullName evidence="3">DUF541 domain-containing protein</fullName>
    </recommendedName>
</protein>
<evidence type="ECO:0008006" key="3">
    <source>
        <dbReference type="Google" id="ProtNLM"/>
    </source>
</evidence>
<proteinExistence type="predicted"/>
<organism evidence="1 2">
    <name type="scientific">Saccharobesus litoralis</name>
    <dbReference type="NCBI Taxonomy" id="2172099"/>
    <lineage>
        <taxon>Bacteria</taxon>
        <taxon>Pseudomonadati</taxon>
        <taxon>Pseudomonadota</taxon>
        <taxon>Gammaproteobacteria</taxon>
        <taxon>Alteromonadales</taxon>
        <taxon>Alteromonadaceae</taxon>
        <taxon>Saccharobesus</taxon>
    </lineage>
</organism>
<dbReference type="InterPro" id="IPR052022">
    <property type="entry name" value="26kDa_periplasmic_antigen"/>
</dbReference>
<dbReference type="KEGG" id="cate:C2869_12395"/>
<dbReference type="InterPro" id="IPR007497">
    <property type="entry name" value="SIMPL/DUF541"/>
</dbReference>
<dbReference type="EMBL" id="CP026604">
    <property type="protein sequence ID" value="AWB67185.1"/>
    <property type="molecule type" value="Genomic_DNA"/>
</dbReference>
<dbReference type="Proteomes" id="UP000244441">
    <property type="component" value="Chromosome"/>
</dbReference>
<dbReference type="Gene3D" id="3.30.70.2970">
    <property type="entry name" value="Protein of unknown function (DUF541), domain 2"/>
    <property type="match status" value="1"/>
</dbReference>
<evidence type="ECO:0000313" key="1">
    <source>
        <dbReference type="EMBL" id="AWB67185.1"/>
    </source>
</evidence>
<sequence length="245" mass="27575">MFAKLRNQHFMKPHIAIVLFSTLFVFALNAHELTVPHVSVTGTATTYEEPDLIHWSISVKNEGPSLPNVSQTHSQVVANTLRLLKSQRLKKKSLQTTNMRFDEKYEYRERERKKVGYIAQTRIQFTLKNIDAYQQIWTELAKIDGVSVEQVTYDIENRIALRDKTRVLAIKAAKRKASALAKALDSDIAKPILIEDISYDPRPAKASSANAVRMLESHGGGGDSAIALGQIQVTMQVNVKFQLVD</sequence>
<gene>
    <name evidence="1" type="ORF">C2869_12395</name>
</gene>
<dbReference type="GO" id="GO:0006974">
    <property type="term" value="P:DNA damage response"/>
    <property type="evidence" value="ECO:0007669"/>
    <property type="project" value="TreeGrafter"/>
</dbReference>
<accession>A0A2S0VSJ3</accession>
<dbReference type="PANTHER" id="PTHR34387">
    <property type="entry name" value="SLR1258 PROTEIN"/>
    <property type="match status" value="1"/>
</dbReference>
<dbReference type="Gene3D" id="3.30.110.170">
    <property type="entry name" value="Protein of unknown function (DUF541), domain 1"/>
    <property type="match status" value="1"/>
</dbReference>
<dbReference type="AlphaFoldDB" id="A0A2S0VSJ3"/>
<reference evidence="1 2" key="1">
    <citation type="submission" date="2018-01" db="EMBL/GenBank/DDBJ databases">
        <title>Genome sequence of a Cantenovulum-like bacteria.</title>
        <authorList>
            <person name="Tan W.R."/>
            <person name="Lau N.-S."/>
            <person name="Go F."/>
            <person name="Amirul A.-A.A."/>
        </authorList>
    </citation>
    <scope>NUCLEOTIDE SEQUENCE [LARGE SCALE GENOMIC DNA]</scope>
    <source>
        <strain evidence="1 2">CCB-QB4</strain>
    </source>
</reference>
<evidence type="ECO:0000313" key="2">
    <source>
        <dbReference type="Proteomes" id="UP000244441"/>
    </source>
</evidence>
<dbReference type="PANTHER" id="PTHR34387:SF1">
    <property type="entry name" value="PERIPLASMIC IMMUNOGENIC PROTEIN"/>
    <property type="match status" value="1"/>
</dbReference>
<dbReference type="Pfam" id="PF04402">
    <property type="entry name" value="SIMPL"/>
    <property type="match status" value="1"/>
</dbReference>
<keyword evidence="2" id="KW-1185">Reference proteome</keyword>
<name>A0A2S0VSJ3_9ALTE</name>